<feature type="region of interest" description="Disordered" evidence="1">
    <location>
        <begin position="1"/>
        <end position="56"/>
    </location>
</feature>
<gene>
    <name evidence="2" type="ORF">VNI00_011296</name>
</gene>
<evidence type="ECO:0000313" key="2">
    <source>
        <dbReference type="EMBL" id="KAK7037305.1"/>
    </source>
</evidence>
<organism evidence="2 3">
    <name type="scientific">Paramarasmius palmivorus</name>
    <dbReference type="NCBI Taxonomy" id="297713"/>
    <lineage>
        <taxon>Eukaryota</taxon>
        <taxon>Fungi</taxon>
        <taxon>Dikarya</taxon>
        <taxon>Basidiomycota</taxon>
        <taxon>Agaricomycotina</taxon>
        <taxon>Agaricomycetes</taxon>
        <taxon>Agaricomycetidae</taxon>
        <taxon>Agaricales</taxon>
        <taxon>Marasmiineae</taxon>
        <taxon>Marasmiaceae</taxon>
        <taxon>Paramarasmius</taxon>
    </lineage>
</organism>
<dbReference type="EMBL" id="JAYKXP010000048">
    <property type="protein sequence ID" value="KAK7037305.1"/>
    <property type="molecule type" value="Genomic_DNA"/>
</dbReference>
<protein>
    <submittedName>
        <fullName evidence="2">Uncharacterized protein</fullName>
    </submittedName>
</protein>
<keyword evidence="3" id="KW-1185">Reference proteome</keyword>
<evidence type="ECO:0000256" key="1">
    <source>
        <dbReference type="SAM" id="MobiDB-lite"/>
    </source>
</evidence>
<name>A0AAW0CEA5_9AGAR</name>
<feature type="compositionally biased region" description="Acidic residues" evidence="1">
    <location>
        <begin position="13"/>
        <end position="51"/>
    </location>
</feature>
<sequence>MDWRRYYYKEAEDREAEDGQAEDGQAEDGQAEDSQVEDSEGEDSEEEEDEDIRTKIYSATGLPVRLGDWRHYYSGLTLQRPGNAFVTIGRRTELLIYIILESHKAREQCSDPDCDRLHRDFSHLHPAVERALPDIQIIIHYFLILRATF</sequence>
<reference evidence="2 3" key="1">
    <citation type="submission" date="2024-01" db="EMBL/GenBank/DDBJ databases">
        <title>A draft genome for a cacao thread blight-causing isolate of Paramarasmius palmivorus.</title>
        <authorList>
            <person name="Baruah I.K."/>
            <person name="Bukari Y."/>
            <person name="Amoako-Attah I."/>
            <person name="Meinhardt L.W."/>
            <person name="Bailey B.A."/>
            <person name="Cohen S.P."/>
        </authorList>
    </citation>
    <scope>NUCLEOTIDE SEQUENCE [LARGE SCALE GENOMIC DNA]</scope>
    <source>
        <strain evidence="2 3">GH-12</strain>
    </source>
</reference>
<proteinExistence type="predicted"/>
<feature type="compositionally biased region" description="Basic and acidic residues" evidence="1">
    <location>
        <begin position="1"/>
        <end position="12"/>
    </location>
</feature>
<dbReference type="Proteomes" id="UP001383192">
    <property type="component" value="Unassembled WGS sequence"/>
</dbReference>
<dbReference type="AlphaFoldDB" id="A0AAW0CEA5"/>
<accession>A0AAW0CEA5</accession>
<comment type="caution">
    <text evidence="2">The sequence shown here is derived from an EMBL/GenBank/DDBJ whole genome shotgun (WGS) entry which is preliminary data.</text>
</comment>
<evidence type="ECO:0000313" key="3">
    <source>
        <dbReference type="Proteomes" id="UP001383192"/>
    </source>
</evidence>